<dbReference type="Gene3D" id="2.60.40.10">
    <property type="entry name" value="Immunoglobulins"/>
    <property type="match status" value="1"/>
</dbReference>
<accession>A0A1W2CNB5</accession>
<organism evidence="3 4">
    <name type="scientific">Primorskyibacter flagellatus</name>
    <dbReference type="NCBI Taxonomy" id="1387277"/>
    <lineage>
        <taxon>Bacteria</taxon>
        <taxon>Pseudomonadati</taxon>
        <taxon>Pseudomonadota</taxon>
        <taxon>Alphaproteobacteria</taxon>
        <taxon>Rhodobacterales</taxon>
        <taxon>Roseobacteraceae</taxon>
        <taxon>Primorskyibacter</taxon>
    </lineage>
</organism>
<dbReference type="InterPro" id="IPR000601">
    <property type="entry name" value="PKD_dom"/>
</dbReference>
<proteinExistence type="predicted"/>
<feature type="signal peptide" evidence="1">
    <location>
        <begin position="1"/>
        <end position="27"/>
    </location>
</feature>
<name>A0A1W2CNB5_9RHOB</name>
<evidence type="ECO:0000256" key="1">
    <source>
        <dbReference type="SAM" id="SignalP"/>
    </source>
</evidence>
<evidence type="ECO:0000259" key="2">
    <source>
        <dbReference type="PROSITE" id="PS50093"/>
    </source>
</evidence>
<dbReference type="CDD" id="cd00146">
    <property type="entry name" value="PKD"/>
    <property type="match status" value="1"/>
</dbReference>
<keyword evidence="1" id="KW-0732">Signal</keyword>
<evidence type="ECO:0000313" key="3">
    <source>
        <dbReference type="EMBL" id="SMC86709.1"/>
    </source>
</evidence>
<keyword evidence="4" id="KW-1185">Reference proteome</keyword>
<dbReference type="InterPro" id="IPR035986">
    <property type="entry name" value="PKD_dom_sf"/>
</dbReference>
<dbReference type="RefSeq" id="WP_084353279.1">
    <property type="nucleotide sequence ID" value="NZ_FWYD01000008.1"/>
</dbReference>
<feature type="domain" description="PKD" evidence="2">
    <location>
        <begin position="231"/>
        <end position="282"/>
    </location>
</feature>
<dbReference type="Proteomes" id="UP000192330">
    <property type="component" value="Unassembled WGS sequence"/>
</dbReference>
<protein>
    <recommendedName>
        <fullName evidence="2">PKD domain-containing protein</fullName>
    </recommendedName>
</protein>
<dbReference type="PROSITE" id="PS50093">
    <property type="entry name" value="PKD"/>
    <property type="match status" value="1"/>
</dbReference>
<dbReference type="SUPFAM" id="SSF49299">
    <property type="entry name" value="PKD domain"/>
    <property type="match status" value="1"/>
</dbReference>
<feature type="chain" id="PRO_5012506657" description="PKD domain-containing protein" evidence="1">
    <location>
        <begin position="28"/>
        <end position="423"/>
    </location>
</feature>
<reference evidence="3 4" key="1">
    <citation type="submission" date="2017-04" db="EMBL/GenBank/DDBJ databases">
        <authorList>
            <person name="Afonso C.L."/>
            <person name="Miller P.J."/>
            <person name="Scott M.A."/>
            <person name="Spackman E."/>
            <person name="Goraichik I."/>
            <person name="Dimitrov K.M."/>
            <person name="Suarez D.L."/>
            <person name="Swayne D.E."/>
        </authorList>
    </citation>
    <scope>NUCLEOTIDE SEQUENCE [LARGE SCALE GENOMIC DNA]</scope>
    <source>
        <strain evidence="3 4">CGMCC 1.12644</strain>
    </source>
</reference>
<dbReference type="InterPro" id="IPR013783">
    <property type="entry name" value="Ig-like_fold"/>
</dbReference>
<sequence>MKQQHRKPARTLAMALALSSLTTLAQAQEGDGTVINPALAQEAVMEILPAIPADLGLSPEDYVFGNDHTGNLRSVHVLIGPDGHMMPNEAWRLIHPAQCRKQARETFEAVQILTFEILRATETLNGLTRHQYYANARLSDIDVGPEKRVMARRSSTGGSTVGRYPTGSGGKLSLADYDALVPAFRDAMQNLGIDFGTPGDGCGDIRLTHLYGAKVDQEFGFLAGYQNESVPNMTYKWDFGGAGGHGDQIGRHVYPAKGTYTVTVHIGGEGVREGSASIAVAVDDGPIQPKDGTWAISLVNHETEGCAPKIVSGIEKAMASMFGNEKRETLKFATPFHPEPLMKHAEKLDWAQRGMNTWDTVVADKSGSAMKQKVVLTAEVLSETRIKEVMDQEIIMSAKIAKLLEGAERCLAVGTYDLTWVGP</sequence>
<evidence type="ECO:0000313" key="4">
    <source>
        <dbReference type="Proteomes" id="UP000192330"/>
    </source>
</evidence>
<gene>
    <name evidence="3" type="ORF">SAMN06295998_108122</name>
</gene>
<dbReference type="OrthoDB" id="7794186at2"/>
<dbReference type="AlphaFoldDB" id="A0A1W2CNB5"/>
<dbReference type="EMBL" id="FWYD01000008">
    <property type="protein sequence ID" value="SMC86709.1"/>
    <property type="molecule type" value="Genomic_DNA"/>
</dbReference>